<evidence type="ECO:0000313" key="3">
    <source>
        <dbReference type="Proteomes" id="UP001271007"/>
    </source>
</evidence>
<sequence>MSGIAIYGVNQLAGLAQNRQRNNGYAASSSSPQRRSGSSRHVHYYGGAEASYRYPQPDSFQSQGFPSDSGYSDQAIRGPPQQNPFPRSFNAPPLPYRRFPDLAALYDRNANQYGSKAGVALKA</sequence>
<dbReference type="EMBL" id="JAWDJX010000071">
    <property type="protein sequence ID" value="KAK3046997.1"/>
    <property type="molecule type" value="Genomic_DNA"/>
</dbReference>
<feature type="compositionally biased region" description="Polar residues" evidence="1">
    <location>
        <begin position="58"/>
        <end position="72"/>
    </location>
</feature>
<comment type="caution">
    <text evidence="2">The sequence shown here is derived from an EMBL/GenBank/DDBJ whole genome shotgun (WGS) entry which is preliminary data.</text>
</comment>
<reference evidence="2" key="1">
    <citation type="submission" date="2023-04" db="EMBL/GenBank/DDBJ databases">
        <title>Black Yeasts Isolated from many extreme environments.</title>
        <authorList>
            <person name="Coleine C."/>
            <person name="Stajich J.E."/>
            <person name="Selbmann L."/>
        </authorList>
    </citation>
    <scope>NUCLEOTIDE SEQUENCE</scope>
    <source>
        <strain evidence="2">CCFEE 5312</strain>
    </source>
</reference>
<keyword evidence="3" id="KW-1185">Reference proteome</keyword>
<organism evidence="2 3">
    <name type="scientific">Extremus antarcticus</name>
    <dbReference type="NCBI Taxonomy" id="702011"/>
    <lineage>
        <taxon>Eukaryota</taxon>
        <taxon>Fungi</taxon>
        <taxon>Dikarya</taxon>
        <taxon>Ascomycota</taxon>
        <taxon>Pezizomycotina</taxon>
        <taxon>Dothideomycetes</taxon>
        <taxon>Dothideomycetidae</taxon>
        <taxon>Mycosphaerellales</taxon>
        <taxon>Extremaceae</taxon>
        <taxon>Extremus</taxon>
    </lineage>
</organism>
<dbReference type="Proteomes" id="UP001271007">
    <property type="component" value="Unassembled WGS sequence"/>
</dbReference>
<feature type="region of interest" description="Disordered" evidence="1">
    <location>
        <begin position="22"/>
        <end position="93"/>
    </location>
</feature>
<dbReference type="AlphaFoldDB" id="A0AAJ0D613"/>
<name>A0AAJ0D613_9PEZI</name>
<evidence type="ECO:0000256" key="1">
    <source>
        <dbReference type="SAM" id="MobiDB-lite"/>
    </source>
</evidence>
<accession>A0AAJ0D613</accession>
<proteinExistence type="predicted"/>
<evidence type="ECO:0000313" key="2">
    <source>
        <dbReference type="EMBL" id="KAK3046997.1"/>
    </source>
</evidence>
<gene>
    <name evidence="2" type="ORF">LTR09_011566</name>
</gene>
<protein>
    <submittedName>
        <fullName evidence="2">Uncharacterized protein</fullName>
    </submittedName>
</protein>